<feature type="domain" description="F-box" evidence="1">
    <location>
        <begin position="121"/>
        <end position="170"/>
    </location>
</feature>
<dbReference type="InterPro" id="IPR036047">
    <property type="entry name" value="F-box-like_dom_sf"/>
</dbReference>
<reference evidence="3" key="1">
    <citation type="journal article" date="2017" name="Nat. Ecol. Evol.">
        <title>Genome expansion and lineage-specific genetic innovations in the forest pathogenic fungi Armillaria.</title>
        <authorList>
            <person name="Sipos G."/>
            <person name="Prasanna A.N."/>
            <person name="Walter M.C."/>
            <person name="O'Connor E."/>
            <person name="Balint B."/>
            <person name="Krizsan K."/>
            <person name="Kiss B."/>
            <person name="Hess J."/>
            <person name="Varga T."/>
            <person name="Slot J."/>
            <person name="Riley R."/>
            <person name="Boka B."/>
            <person name="Rigling D."/>
            <person name="Barry K."/>
            <person name="Lee J."/>
            <person name="Mihaltcheva S."/>
            <person name="LaButti K."/>
            <person name="Lipzen A."/>
            <person name="Waldron R."/>
            <person name="Moloney N.M."/>
            <person name="Sperisen C."/>
            <person name="Kredics L."/>
            <person name="Vagvoelgyi C."/>
            <person name="Patrignani A."/>
            <person name="Fitzpatrick D."/>
            <person name="Nagy I."/>
            <person name="Doyle S."/>
            <person name="Anderson J.B."/>
            <person name="Grigoriev I.V."/>
            <person name="Gueldener U."/>
            <person name="Muensterkoetter M."/>
            <person name="Nagy L.G."/>
        </authorList>
    </citation>
    <scope>NUCLEOTIDE SEQUENCE [LARGE SCALE GENOMIC DNA]</scope>
    <source>
        <strain evidence="3">C18/9</strain>
    </source>
</reference>
<dbReference type="OrthoDB" id="10428971at2759"/>
<evidence type="ECO:0000313" key="2">
    <source>
        <dbReference type="EMBL" id="SJL08855.1"/>
    </source>
</evidence>
<sequence>MDPPSTASVYSFSDIPLLDTLFDVQKLSQHIGRTESAETSYNNELSITDSSHPVMVMVRKVADLAAARRDQVSGSVFYASVIRFLYTVCQSFPSVYLSTVIGALDYLDRPTPSFYTPTGAPSCLLLLPLELLDRIFSHVSWGNLLRSRVTCRRWCQVATRFTHAHLVLRLSPDWQVAIVNAGGLASLMDEYALAQYMAMTYFVVYWGIAPYVLSVSYMNWPCLRVCFFYHLLPNVKEFVCMSDGCSHRNVSTVSTPFMLPPSIDTVRLVKCSMQYHSIERMLRSLECLHTLELRGVLHGHVPLPEYNEEHGYRLALWRHDNLPPAALSHLPPSTLRHLILDFPADDVHPITWLPSSNHPYNRLYAQIFQSKDLTEALTIRRVRDGMFPIRLHFDRITSMEIVVGRTMLPTQTDMWSVLTSLVTLKVLICKKNPQYLSEINVTLQPLAMLKHLTVVFSIRDTARALRTASTWSSRRRSDLDSTLALVFMFDKSSRGTLPNYLDRQAMPSVIEGTGSSSRVSFKGKMRLDLVGDRESFVSGTDKMYARSVASYVGMDTTVLLDGEVEG</sequence>
<dbReference type="SUPFAM" id="SSF81383">
    <property type="entry name" value="F-box domain"/>
    <property type="match status" value="1"/>
</dbReference>
<dbReference type="InterPro" id="IPR001810">
    <property type="entry name" value="F-box_dom"/>
</dbReference>
<proteinExistence type="predicted"/>
<dbReference type="SMART" id="SM00256">
    <property type="entry name" value="FBOX"/>
    <property type="match status" value="1"/>
</dbReference>
<gene>
    <name evidence="2" type="ORF">ARMOST_12226</name>
</gene>
<name>A0A284RJF0_ARMOS</name>
<dbReference type="Proteomes" id="UP000219338">
    <property type="component" value="Unassembled WGS sequence"/>
</dbReference>
<evidence type="ECO:0000259" key="1">
    <source>
        <dbReference type="PROSITE" id="PS50181"/>
    </source>
</evidence>
<keyword evidence="3" id="KW-1185">Reference proteome</keyword>
<dbReference type="Pfam" id="PF12937">
    <property type="entry name" value="F-box-like"/>
    <property type="match status" value="1"/>
</dbReference>
<dbReference type="Gene3D" id="1.20.1280.50">
    <property type="match status" value="1"/>
</dbReference>
<accession>A0A284RJF0</accession>
<dbReference type="EMBL" id="FUEG01000009">
    <property type="protein sequence ID" value="SJL08855.1"/>
    <property type="molecule type" value="Genomic_DNA"/>
</dbReference>
<dbReference type="AlphaFoldDB" id="A0A284RJF0"/>
<organism evidence="2 3">
    <name type="scientific">Armillaria ostoyae</name>
    <name type="common">Armillaria root rot fungus</name>
    <dbReference type="NCBI Taxonomy" id="47428"/>
    <lineage>
        <taxon>Eukaryota</taxon>
        <taxon>Fungi</taxon>
        <taxon>Dikarya</taxon>
        <taxon>Basidiomycota</taxon>
        <taxon>Agaricomycotina</taxon>
        <taxon>Agaricomycetes</taxon>
        <taxon>Agaricomycetidae</taxon>
        <taxon>Agaricales</taxon>
        <taxon>Marasmiineae</taxon>
        <taxon>Physalacriaceae</taxon>
        <taxon>Armillaria</taxon>
    </lineage>
</organism>
<dbReference type="PROSITE" id="PS50181">
    <property type="entry name" value="FBOX"/>
    <property type="match status" value="1"/>
</dbReference>
<protein>
    <recommendedName>
        <fullName evidence="1">F-box domain-containing protein</fullName>
    </recommendedName>
</protein>
<evidence type="ECO:0000313" key="3">
    <source>
        <dbReference type="Proteomes" id="UP000219338"/>
    </source>
</evidence>